<gene>
    <name evidence="2" type="ORF">WJX72_005934</name>
</gene>
<feature type="region of interest" description="Disordered" evidence="1">
    <location>
        <begin position="93"/>
        <end position="122"/>
    </location>
</feature>
<keyword evidence="3" id="KW-1185">Reference proteome</keyword>
<name>A0AAW1QAL3_9CHLO</name>
<evidence type="ECO:0000313" key="3">
    <source>
        <dbReference type="Proteomes" id="UP001489004"/>
    </source>
</evidence>
<sequence>MAWNPLLFGARPQGDLLYLKSYEEAVSQLKKKLQQLGAEPWEESQLKFDTSRADTRKAMLEQAAVNGVKLYPNIDQNSRMSEYVNRIRALEHVEQHQDQDAEQHQDHDAEQYNGEQGPSFDPSALAWTRLQFRI</sequence>
<evidence type="ECO:0000313" key="2">
    <source>
        <dbReference type="EMBL" id="KAK9818030.1"/>
    </source>
</evidence>
<dbReference type="EMBL" id="JALJOR010000004">
    <property type="protein sequence ID" value="KAK9818030.1"/>
    <property type="molecule type" value="Genomic_DNA"/>
</dbReference>
<feature type="compositionally biased region" description="Basic and acidic residues" evidence="1">
    <location>
        <begin position="93"/>
        <end position="110"/>
    </location>
</feature>
<comment type="caution">
    <text evidence="2">The sequence shown here is derived from an EMBL/GenBank/DDBJ whole genome shotgun (WGS) entry which is preliminary data.</text>
</comment>
<proteinExistence type="predicted"/>
<reference evidence="2 3" key="1">
    <citation type="journal article" date="2024" name="Nat. Commun.">
        <title>Phylogenomics reveals the evolutionary origins of lichenization in chlorophyte algae.</title>
        <authorList>
            <person name="Puginier C."/>
            <person name="Libourel C."/>
            <person name="Otte J."/>
            <person name="Skaloud P."/>
            <person name="Haon M."/>
            <person name="Grisel S."/>
            <person name="Petersen M."/>
            <person name="Berrin J.G."/>
            <person name="Delaux P.M."/>
            <person name="Dal Grande F."/>
            <person name="Keller J."/>
        </authorList>
    </citation>
    <scope>NUCLEOTIDE SEQUENCE [LARGE SCALE GENOMIC DNA]</scope>
    <source>
        <strain evidence="2 3">SAG 2043</strain>
    </source>
</reference>
<organism evidence="2 3">
    <name type="scientific">[Myrmecia] bisecta</name>
    <dbReference type="NCBI Taxonomy" id="41462"/>
    <lineage>
        <taxon>Eukaryota</taxon>
        <taxon>Viridiplantae</taxon>
        <taxon>Chlorophyta</taxon>
        <taxon>core chlorophytes</taxon>
        <taxon>Trebouxiophyceae</taxon>
        <taxon>Trebouxiales</taxon>
        <taxon>Trebouxiaceae</taxon>
        <taxon>Myrmecia</taxon>
    </lineage>
</organism>
<accession>A0AAW1QAL3</accession>
<evidence type="ECO:0000256" key="1">
    <source>
        <dbReference type="SAM" id="MobiDB-lite"/>
    </source>
</evidence>
<protein>
    <submittedName>
        <fullName evidence="2">Uncharacterized protein</fullName>
    </submittedName>
</protein>
<dbReference type="Proteomes" id="UP001489004">
    <property type="component" value="Unassembled WGS sequence"/>
</dbReference>
<dbReference type="AlphaFoldDB" id="A0AAW1QAL3"/>